<evidence type="ECO:0000313" key="2">
    <source>
        <dbReference type="Proteomes" id="UP001066276"/>
    </source>
</evidence>
<sequence length="169" mass="19240">MLTTPHTSHGASSWPLNSKLLQYETINMEIVTAIRTYLDLNDTLDTPIALLWVTIKEVIRGTFVAISAHHNKDRKDKRQQLEGQVRVLKEQHKRTGSNHVHCQLTVARDGVDIELDRTLNYSSCYLKKGPEKRTLFSTERENNGNSEKAGGNQLIRLENAFVPERISCD</sequence>
<proteinExistence type="predicted"/>
<keyword evidence="2" id="KW-1185">Reference proteome</keyword>
<organism evidence="1 2">
    <name type="scientific">Pleurodeles waltl</name>
    <name type="common">Iberian ribbed newt</name>
    <dbReference type="NCBI Taxonomy" id="8319"/>
    <lineage>
        <taxon>Eukaryota</taxon>
        <taxon>Metazoa</taxon>
        <taxon>Chordata</taxon>
        <taxon>Craniata</taxon>
        <taxon>Vertebrata</taxon>
        <taxon>Euteleostomi</taxon>
        <taxon>Amphibia</taxon>
        <taxon>Batrachia</taxon>
        <taxon>Caudata</taxon>
        <taxon>Salamandroidea</taxon>
        <taxon>Salamandridae</taxon>
        <taxon>Pleurodelinae</taxon>
        <taxon>Pleurodeles</taxon>
    </lineage>
</organism>
<dbReference type="EMBL" id="JANPWB010000006">
    <property type="protein sequence ID" value="KAJ1179099.1"/>
    <property type="molecule type" value="Genomic_DNA"/>
</dbReference>
<evidence type="ECO:0000313" key="1">
    <source>
        <dbReference type="EMBL" id="KAJ1179099.1"/>
    </source>
</evidence>
<comment type="caution">
    <text evidence="1">The sequence shown here is derived from an EMBL/GenBank/DDBJ whole genome shotgun (WGS) entry which is preliminary data.</text>
</comment>
<reference evidence="1" key="1">
    <citation type="journal article" date="2022" name="bioRxiv">
        <title>Sequencing and chromosome-scale assembly of the giantPleurodeles waltlgenome.</title>
        <authorList>
            <person name="Brown T."/>
            <person name="Elewa A."/>
            <person name="Iarovenko S."/>
            <person name="Subramanian E."/>
            <person name="Araus A.J."/>
            <person name="Petzold A."/>
            <person name="Susuki M."/>
            <person name="Suzuki K.-i.T."/>
            <person name="Hayashi T."/>
            <person name="Toyoda A."/>
            <person name="Oliveira C."/>
            <person name="Osipova E."/>
            <person name="Leigh N.D."/>
            <person name="Simon A."/>
            <person name="Yun M.H."/>
        </authorList>
    </citation>
    <scope>NUCLEOTIDE SEQUENCE</scope>
    <source>
        <strain evidence="1">20211129_DDA</strain>
        <tissue evidence="1">Liver</tissue>
    </source>
</reference>
<protein>
    <submittedName>
        <fullName evidence="1">Uncharacterized protein</fullName>
    </submittedName>
</protein>
<accession>A0AAV7TSC6</accession>
<gene>
    <name evidence="1" type="ORF">NDU88_004335</name>
</gene>
<dbReference type="AlphaFoldDB" id="A0AAV7TSC6"/>
<name>A0AAV7TSC6_PLEWA</name>
<dbReference type="Proteomes" id="UP001066276">
    <property type="component" value="Chromosome 3_2"/>
</dbReference>